<dbReference type="UniPathway" id="UPA00077">
    <property type="reaction ID" value="UER00155"/>
</dbReference>
<proteinExistence type="inferred from homology"/>
<evidence type="ECO:0000256" key="4">
    <source>
        <dbReference type="ARBA" id="ARBA00016218"/>
    </source>
</evidence>
<dbReference type="GO" id="GO:0016301">
    <property type="term" value="F:kinase activity"/>
    <property type="evidence" value="ECO:0007669"/>
    <property type="project" value="UniProtKB-KW"/>
</dbReference>
<comment type="function">
    <text evidence="10">Catalyzes the transfer of pyrophosphate from adenosine triphosphate (ATP) to 6-hydroxymethyl-7,8-dihydropterin, an enzymatic step in folate biosynthesis pathway.</text>
</comment>
<evidence type="ECO:0000256" key="9">
    <source>
        <dbReference type="ARBA" id="ARBA00022909"/>
    </source>
</evidence>
<evidence type="ECO:0000313" key="14">
    <source>
        <dbReference type="EMBL" id="TCW36438.1"/>
    </source>
</evidence>
<gene>
    <name evidence="14" type="ORF">EDC29_104230</name>
</gene>
<evidence type="ECO:0000256" key="6">
    <source>
        <dbReference type="ARBA" id="ARBA00022741"/>
    </source>
</evidence>
<dbReference type="SUPFAM" id="SSF55083">
    <property type="entry name" value="6-hydroxymethyl-7,8-dihydropterin pyrophosphokinase, HPPK"/>
    <property type="match status" value="1"/>
</dbReference>
<dbReference type="GO" id="GO:0005524">
    <property type="term" value="F:ATP binding"/>
    <property type="evidence" value="ECO:0007669"/>
    <property type="project" value="UniProtKB-KW"/>
</dbReference>
<dbReference type="CDD" id="cd00483">
    <property type="entry name" value="HPPK"/>
    <property type="match status" value="1"/>
</dbReference>
<dbReference type="Gene3D" id="3.30.70.560">
    <property type="entry name" value="7,8-Dihydro-6-hydroxymethylpterin-pyrophosphokinase HPPK"/>
    <property type="match status" value="1"/>
</dbReference>
<evidence type="ECO:0000256" key="8">
    <source>
        <dbReference type="ARBA" id="ARBA00022840"/>
    </source>
</evidence>
<evidence type="ECO:0000256" key="5">
    <source>
        <dbReference type="ARBA" id="ARBA00022679"/>
    </source>
</evidence>
<dbReference type="Pfam" id="PF01288">
    <property type="entry name" value="HPPK"/>
    <property type="match status" value="1"/>
</dbReference>
<dbReference type="EC" id="2.7.6.3" evidence="3"/>
<reference evidence="14 15" key="1">
    <citation type="submission" date="2019-03" db="EMBL/GenBank/DDBJ databases">
        <title>Genomic Encyclopedia of Type Strains, Phase IV (KMG-IV): sequencing the most valuable type-strain genomes for metagenomic binning, comparative biology and taxonomic classification.</title>
        <authorList>
            <person name="Goeker M."/>
        </authorList>
    </citation>
    <scope>NUCLEOTIDE SEQUENCE [LARGE SCALE GENOMIC DNA]</scope>
    <source>
        <strain evidence="14 15">DSM 203</strain>
    </source>
</reference>
<keyword evidence="6" id="KW-0547">Nucleotide-binding</keyword>
<dbReference type="RefSeq" id="WP_132229451.1">
    <property type="nucleotide sequence ID" value="NZ_SMDC01000004.1"/>
</dbReference>
<comment type="similarity">
    <text evidence="2">Belongs to the HPPK family.</text>
</comment>
<feature type="domain" description="7,8-dihydro-6-hydroxymethylpterin-pyrophosphokinase" evidence="13">
    <location>
        <begin position="90"/>
        <end position="101"/>
    </location>
</feature>
<evidence type="ECO:0000256" key="3">
    <source>
        <dbReference type="ARBA" id="ARBA00013253"/>
    </source>
</evidence>
<comment type="pathway">
    <text evidence="1">Cofactor biosynthesis; tetrahydrofolate biosynthesis; 2-amino-4-hydroxy-6-hydroxymethyl-7,8-dihydropteridine diphosphate from 7,8-dihydroneopterin triphosphate: step 4/4.</text>
</comment>
<keyword evidence="9" id="KW-0289">Folate biosynthesis</keyword>
<evidence type="ECO:0000259" key="13">
    <source>
        <dbReference type="PROSITE" id="PS00794"/>
    </source>
</evidence>
<dbReference type="Proteomes" id="UP000295247">
    <property type="component" value="Unassembled WGS sequence"/>
</dbReference>
<evidence type="ECO:0000256" key="2">
    <source>
        <dbReference type="ARBA" id="ARBA00005810"/>
    </source>
</evidence>
<keyword evidence="7 14" id="KW-0418">Kinase</keyword>
<dbReference type="NCBIfam" id="TIGR01498">
    <property type="entry name" value="folK"/>
    <property type="match status" value="1"/>
</dbReference>
<protein>
    <recommendedName>
        <fullName evidence="4">2-amino-4-hydroxy-6-hydroxymethyldihydropteridine pyrophosphokinase</fullName>
        <ecNumber evidence="3">2.7.6.3</ecNumber>
    </recommendedName>
    <alternativeName>
        <fullName evidence="11">6-hydroxymethyl-7,8-dihydropterin pyrophosphokinase</fullName>
    </alternativeName>
    <alternativeName>
        <fullName evidence="12">7,8-dihydro-6-hydroxymethylpterin-pyrophosphokinase</fullName>
    </alternativeName>
</protein>
<keyword evidence="5" id="KW-0808">Transferase</keyword>
<dbReference type="InterPro" id="IPR000550">
    <property type="entry name" value="Hppk"/>
</dbReference>
<evidence type="ECO:0000256" key="7">
    <source>
        <dbReference type="ARBA" id="ARBA00022777"/>
    </source>
</evidence>
<evidence type="ECO:0000256" key="1">
    <source>
        <dbReference type="ARBA" id="ARBA00005051"/>
    </source>
</evidence>
<sequence length="173" mass="19769">MPPELQAFISIGSNIAPTQNIICSLEMLQTMPQTRLKRRSSWYRTRPWGIENQAEFINLVVEVETALDPETLLEHTQTIEQRLNRHRTVRNGPRTIDLDLLLHGDRVLTLPHLTLPHPGLHQRDFMLIPLLEIAPEAHHPTLGPLQALRDAVSYRQIIERIPQPETDGLAEPA</sequence>
<comment type="caution">
    <text evidence="14">The sequence shown here is derived from an EMBL/GenBank/DDBJ whole genome shotgun (WGS) entry which is preliminary data.</text>
</comment>
<dbReference type="GO" id="GO:0046656">
    <property type="term" value="P:folic acid biosynthetic process"/>
    <property type="evidence" value="ECO:0007669"/>
    <property type="project" value="UniProtKB-KW"/>
</dbReference>
<evidence type="ECO:0000256" key="12">
    <source>
        <dbReference type="ARBA" id="ARBA00033413"/>
    </source>
</evidence>
<evidence type="ECO:0000313" key="15">
    <source>
        <dbReference type="Proteomes" id="UP000295247"/>
    </source>
</evidence>
<organism evidence="14 15">
    <name type="scientific">Marichromatium gracile</name>
    <name type="common">Chromatium gracile</name>
    <dbReference type="NCBI Taxonomy" id="1048"/>
    <lineage>
        <taxon>Bacteria</taxon>
        <taxon>Pseudomonadati</taxon>
        <taxon>Pseudomonadota</taxon>
        <taxon>Gammaproteobacteria</taxon>
        <taxon>Chromatiales</taxon>
        <taxon>Chromatiaceae</taxon>
        <taxon>Marichromatium</taxon>
    </lineage>
</organism>
<accession>A0A4R4ABN1</accession>
<name>A0A4R4ABN1_MARGR</name>
<dbReference type="EMBL" id="SMDC01000004">
    <property type="protein sequence ID" value="TCW36438.1"/>
    <property type="molecule type" value="Genomic_DNA"/>
</dbReference>
<dbReference type="PANTHER" id="PTHR43071:SF1">
    <property type="entry name" value="2-AMINO-4-HYDROXY-6-HYDROXYMETHYLDIHYDROPTERIDINE PYROPHOSPHOKINASE"/>
    <property type="match status" value="1"/>
</dbReference>
<dbReference type="InterPro" id="IPR035907">
    <property type="entry name" value="Hppk_sf"/>
</dbReference>
<evidence type="ECO:0000256" key="11">
    <source>
        <dbReference type="ARBA" id="ARBA00029766"/>
    </source>
</evidence>
<dbReference type="PROSITE" id="PS00794">
    <property type="entry name" value="HPPK"/>
    <property type="match status" value="1"/>
</dbReference>
<dbReference type="GO" id="GO:0003848">
    <property type="term" value="F:2-amino-4-hydroxy-6-hydroxymethyldihydropteridine diphosphokinase activity"/>
    <property type="evidence" value="ECO:0007669"/>
    <property type="project" value="UniProtKB-EC"/>
</dbReference>
<dbReference type="GO" id="GO:0046654">
    <property type="term" value="P:tetrahydrofolate biosynthetic process"/>
    <property type="evidence" value="ECO:0007669"/>
    <property type="project" value="UniProtKB-UniPathway"/>
</dbReference>
<evidence type="ECO:0000256" key="10">
    <source>
        <dbReference type="ARBA" id="ARBA00029409"/>
    </source>
</evidence>
<keyword evidence="8" id="KW-0067">ATP-binding</keyword>
<dbReference type="AlphaFoldDB" id="A0A4R4ABN1"/>
<dbReference type="PANTHER" id="PTHR43071">
    <property type="entry name" value="2-AMINO-4-HYDROXY-6-HYDROXYMETHYLDIHYDROPTERIDINE PYROPHOSPHOKINASE"/>
    <property type="match status" value="1"/>
</dbReference>